<dbReference type="EMBL" id="CP111019">
    <property type="protein sequence ID" value="WAR11636.1"/>
    <property type="molecule type" value="Genomic_DNA"/>
</dbReference>
<protein>
    <recommendedName>
        <fullName evidence="3">B box-type domain-containing protein</fullName>
    </recommendedName>
</protein>
<evidence type="ECO:0000313" key="2">
    <source>
        <dbReference type="Proteomes" id="UP001164746"/>
    </source>
</evidence>
<dbReference type="CDD" id="cd19757">
    <property type="entry name" value="Bbox1"/>
    <property type="match status" value="1"/>
</dbReference>
<accession>A0ABY7EWT2</accession>
<proteinExistence type="predicted"/>
<evidence type="ECO:0000313" key="1">
    <source>
        <dbReference type="EMBL" id="WAR11636.1"/>
    </source>
</evidence>
<name>A0ABY7EWT2_MYAAR</name>
<gene>
    <name evidence="1" type="ORF">MAR_025816</name>
</gene>
<sequence>MEFTIANVSLDFSNQPHRKNRQVSNERRGKLQRLPAEYKELYNNLPTSVNAECDKREYANCQLCFSNTNNQSIENNSTKDSAYGKEIIDTDYINVGMDTKTVDDCLKDKQTSIKTSQDSQATGSTVANKCIWNKEEKHTGTLVDTVINHIYENERNQDSVYENDTNGIMPKSSVKMISDETETKIDTPVYYNTPDNYDYDTPVNYDYDYVDTCKKTNINTEKAKCDGNRKVQKAKLMATDEDGYLIPTKKTAAICLKKRLVSTSSGEYENTKQDIKYLEDTHKKIKTYNCSQCSKIGKLARSVKYCTECCSHLCKSCTQDHKKSDETLNHFPIKVELFALTQKTNTLPNLRKKKIQMRQMSKDDSDIKDPEKHLPDLEHFSGYIDFDKYGKATFQPKLKTEEFQTDNYEEIVEKPATSDEIESKFRITILPSTFATKCGITRDSTLTLNNLGLHFISPSARLTTVTVIPHSLVTSFKQPDKDTLEIHVSKMFLHGEGSILLSSNGAERIRKQMENILVHMAVPGNKLHF</sequence>
<organism evidence="1 2">
    <name type="scientific">Mya arenaria</name>
    <name type="common">Soft-shell clam</name>
    <dbReference type="NCBI Taxonomy" id="6604"/>
    <lineage>
        <taxon>Eukaryota</taxon>
        <taxon>Metazoa</taxon>
        <taxon>Spiralia</taxon>
        <taxon>Lophotrochozoa</taxon>
        <taxon>Mollusca</taxon>
        <taxon>Bivalvia</taxon>
        <taxon>Autobranchia</taxon>
        <taxon>Heteroconchia</taxon>
        <taxon>Euheterodonta</taxon>
        <taxon>Imparidentia</taxon>
        <taxon>Neoheterodontei</taxon>
        <taxon>Myida</taxon>
        <taxon>Myoidea</taxon>
        <taxon>Myidae</taxon>
        <taxon>Mya</taxon>
    </lineage>
</organism>
<reference evidence="1" key="1">
    <citation type="submission" date="2022-11" db="EMBL/GenBank/DDBJ databases">
        <title>Centuries of genome instability and evolution in soft-shell clam transmissible cancer (bioRxiv).</title>
        <authorList>
            <person name="Hart S.F.M."/>
            <person name="Yonemitsu M.A."/>
            <person name="Giersch R.M."/>
            <person name="Beal B.F."/>
            <person name="Arriagada G."/>
            <person name="Davis B.W."/>
            <person name="Ostrander E.A."/>
            <person name="Goff S.P."/>
            <person name="Metzger M.J."/>
        </authorList>
    </citation>
    <scope>NUCLEOTIDE SEQUENCE</scope>
    <source>
        <strain evidence="1">MELC-2E11</strain>
        <tissue evidence="1">Siphon/mantle</tissue>
    </source>
</reference>
<keyword evidence="2" id="KW-1185">Reference proteome</keyword>
<dbReference type="Proteomes" id="UP001164746">
    <property type="component" value="Chromosome 8"/>
</dbReference>
<evidence type="ECO:0008006" key="3">
    <source>
        <dbReference type="Google" id="ProtNLM"/>
    </source>
</evidence>